<dbReference type="PANTHER" id="PTHR33540">
    <property type="entry name" value="TRNA THREONYLCARBAMOYLADENOSINE BIOSYNTHESIS PROTEIN TSAE"/>
    <property type="match status" value="1"/>
</dbReference>
<keyword evidence="5" id="KW-0819">tRNA processing</keyword>
<keyword evidence="8" id="KW-0067">ATP-binding</keyword>
<evidence type="ECO:0000256" key="9">
    <source>
        <dbReference type="ARBA" id="ARBA00022842"/>
    </source>
</evidence>
<accession>A0ABP5JSI3</accession>
<comment type="similarity">
    <text evidence="2">Belongs to the TsaE family.</text>
</comment>
<evidence type="ECO:0000256" key="6">
    <source>
        <dbReference type="ARBA" id="ARBA00022723"/>
    </source>
</evidence>
<evidence type="ECO:0000256" key="10">
    <source>
        <dbReference type="ARBA" id="ARBA00024908"/>
    </source>
</evidence>
<comment type="subcellular location">
    <subcellularLocation>
        <location evidence="1">Cytoplasm</location>
    </subcellularLocation>
</comment>
<keyword evidence="7" id="KW-0547">Nucleotide-binding</keyword>
<evidence type="ECO:0000256" key="7">
    <source>
        <dbReference type="ARBA" id="ARBA00022741"/>
    </source>
</evidence>
<dbReference type="SUPFAM" id="SSF55729">
    <property type="entry name" value="Acyl-CoA N-acyltransferases (Nat)"/>
    <property type="match status" value="1"/>
</dbReference>
<evidence type="ECO:0000256" key="3">
    <source>
        <dbReference type="ARBA" id="ARBA00019010"/>
    </source>
</evidence>
<evidence type="ECO:0000259" key="12">
    <source>
        <dbReference type="PROSITE" id="PS51186"/>
    </source>
</evidence>
<keyword evidence="6" id="KW-0479">Metal-binding</keyword>
<evidence type="ECO:0000256" key="5">
    <source>
        <dbReference type="ARBA" id="ARBA00022694"/>
    </source>
</evidence>
<dbReference type="EMBL" id="BAAAQQ010000003">
    <property type="protein sequence ID" value="GAA2119598.1"/>
    <property type="molecule type" value="Genomic_DNA"/>
</dbReference>
<evidence type="ECO:0000256" key="8">
    <source>
        <dbReference type="ARBA" id="ARBA00022840"/>
    </source>
</evidence>
<gene>
    <name evidence="13" type="ORF">GCM10009843_12450</name>
</gene>
<evidence type="ECO:0000313" key="14">
    <source>
        <dbReference type="Proteomes" id="UP001500575"/>
    </source>
</evidence>
<evidence type="ECO:0000256" key="2">
    <source>
        <dbReference type="ARBA" id="ARBA00007599"/>
    </source>
</evidence>
<dbReference type="InterPro" id="IPR027417">
    <property type="entry name" value="P-loop_NTPase"/>
</dbReference>
<dbReference type="InterPro" id="IPR016181">
    <property type="entry name" value="Acyl_CoA_acyltransferase"/>
</dbReference>
<feature type="domain" description="N-acetyltransferase" evidence="12">
    <location>
        <begin position="2"/>
        <end position="145"/>
    </location>
</feature>
<dbReference type="PROSITE" id="PS51186">
    <property type="entry name" value="GNAT"/>
    <property type="match status" value="1"/>
</dbReference>
<dbReference type="RefSeq" id="WP_344302805.1">
    <property type="nucleotide sequence ID" value="NZ_BAAAQQ010000003.1"/>
</dbReference>
<dbReference type="SUPFAM" id="SSF52540">
    <property type="entry name" value="P-loop containing nucleoside triphosphate hydrolases"/>
    <property type="match status" value="1"/>
</dbReference>
<dbReference type="Pfam" id="PF00583">
    <property type="entry name" value="Acetyltransf_1"/>
    <property type="match status" value="1"/>
</dbReference>
<reference evidence="14" key="1">
    <citation type="journal article" date="2019" name="Int. J. Syst. Evol. Microbiol.">
        <title>The Global Catalogue of Microorganisms (GCM) 10K type strain sequencing project: providing services to taxonomists for standard genome sequencing and annotation.</title>
        <authorList>
            <consortium name="The Broad Institute Genomics Platform"/>
            <consortium name="The Broad Institute Genome Sequencing Center for Infectious Disease"/>
            <person name="Wu L."/>
            <person name="Ma J."/>
        </authorList>
    </citation>
    <scope>NUCLEOTIDE SEQUENCE [LARGE SCALE GENOMIC DNA]</scope>
    <source>
        <strain evidence="14">JCM 16021</strain>
    </source>
</reference>
<comment type="function">
    <text evidence="10">Required for the formation of a threonylcarbamoyl group on adenosine at position 37 (t(6)A37) in tRNAs that read codons beginning with adenine. Is involved in the transfer of the threonylcarbamoyl moiety of threonylcarbamoyl-AMP (TC-AMP) to the N6 group of A37, together with TsaD and TsaB. TsaE seems to play an indirect role in the t(6)A biosynthesis pathway, possibly in regulating the core enzymatic function of TsaD.</text>
</comment>
<organism evidence="13 14">
    <name type="scientific">Nocardioides bigeumensis</name>
    <dbReference type="NCBI Taxonomy" id="433657"/>
    <lineage>
        <taxon>Bacteria</taxon>
        <taxon>Bacillati</taxon>
        <taxon>Actinomycetota</taxon>
        <taxon>Actinomycetes</taxon>
        <taxon>Propionibacteriales</taxon>
        <taxon>Nocardioidaceae</taxon>
        <taxon>Nocardioides</taxon>
    </lineage>
</organism>
<keyword evidence="14" id="KW-1185">Reference proteome</keyword>
<protein>
    <recommendedName>
        <fullName evidence="3">tRNA threonylcarbamoyladenosine biosynthesis protein TsaE</fullName>
    </recommendedName>
    <alternativeName>
        <fullName evidence="11">t(6)A37 threonylcarbamoyladenosine biosynthesis protein TsaE</fullName>
    </alternativeName>
</protein>
<keyword evidence="4" id="KW-0963">Cytoplasm</keyword>
<dbReference type="NCBIfam" id="TIGR00150">
    <property type="entry name" value="T6A_YjeE"/>
    <property type="match status" value="1"/>
</dbReference>
<dbReference type="Gene3D" id="3.40.630.30">
    <property type="match status" value="1"/>
</dbReference>
<name>A0ABP5JSI3_9ACTN</name>
<dbReference type="Gene3D" id="3.40.50.300">
    <property type="entry name" value="P-loop containing nucleotide triphosphate hydrolases"/>
    <property type="match status" value="1"/>
</dbReference>
<dbReference type="Pfam" id="PF02367">
    <property type="entry name" value="TsaE"/>
    <property type="match status" value="1"/>
</dbReference>
<evidence type="ECO:0000256" key="4">
    <source>
        <dbReference type="ARBA" id="ARBA00022490"/>
    </source>
</evidence>
<comment type="caution">
    <text evidence="13">The sequence shown here is derived from an EMBL/GenBank/DDBJ whole genome shotgun (WGS) entry which is preliminary data.</text>
</comment>
<dbReference type="PANTHER" id="PTHR33540:SF2">
    <property type="entry name" value="TRNA THREONYLCARBAMOYLADENOSINE BIOSYNTHESIS PROTEIN TSAE"/>
    <property type="match status" value="1"/>
</dbReference>
<evidence type="ECO:0000256" key="11">
    <source>
        <dbReference type="ARBA" id="ARBA00032441"/>
    </source>
</evidence>
<proteinExistence type="inferred from homology"/>
<sequence>MIEVARVGAEAAADVHAVVRAAFVARPALDPPADALAETETSLAEALARHGGLLALHEAEPAGALVLDPQGDTLFLRRVGVVPYAQHTGVAAALVAAALDEAVGFRRVAVLAREELPGTVRFWRHEGFTETEHEAPYVRLERPAPTRHEAPDAEAMRALGERLAGDLRAGDLVVLSGGLGAGKTTLTRGLGEGLQVRGGVTSPTFVIARVHPSLVDGPALVHVDAYRLGGIHELDDLDLDASLDEAVTVVEWGAGVAEGLADSRLEIRIRRAEGSDPTGEDELDPRTVLVAPVGPRWLDPLGD</sequence>
<dbReference type="InterPro" id="IPR000182">
    <property type="entry name" value="GNAT_dom"/>
</dbReference>
<dbReference type="InterPro" id="IPR003442">
    <property type="entry name" value="T6A_TsaE"/>
</dbReference>
<evidence type="ECO:0000313" key="13">
    <source>
        <dbReference type="EMBL" id="GAA2119598.1"/>
    </source>
</evidence>
<dbReference type="Proteomes" id="UP001500575">
    <property type="component" value="Unassembled WGS sequence"/>
</dbReference>
<evidence type="ECO:0000256" key="1">
    <source>
        <dbReference type="ARBA" id="ARBA00004496"/>
    </source>
</evidence>
<keyword evidence="9" id="KW-0460">Magnesium</keyword>